<evidence type="ECO:0000313" key="3">
    <source>
        <dbReference type="EMBL" id="EQB32124.1"/>
    </source>
</evidence>
<comment type="caution">
    <text evidence="3">The sequence shown here is derived from an EMBL/GenBank/DDBJ whole genome shotgun (WGS) entry which is preliminary data.</text>
</comment>
<dbReference type="GO" id="GO:0046872">
    <property type="term" value="F:metal ion binding"/>
    <property type="evidence" value="ECO:0007669"/>
    <property type="project" value="UniProtKB-KW"/>
</dbReference>
<proteinExistence type="predicted"/>
<protein>
    <recommendedName>
        <fullName evidence="2">HpcH/HpaI aldolase/citrate lyase domain-containing protein</fullName>
    </recommendedName>
</protein>
<dbReference type="STRING" id="1346791.M529_11205"/>
<dbReference type="eggNOG" id="COG3836">
    <property type="taxonomic scope" value="Bacteria"/>
</dbReference>
<accession>T0K629</accession>
<gene>
    <name evidence="3" type="ORF">M529_11205</name>
</gene>
<dbReference type="InterPro" id="IPR015813">
    <property type="entry name" value="Pyrv/PenolPyrv_kinase-like_dom"/>
</dbReference>
<dbReference type="PATRIC" id="fig|1346791.3.peg.2155"/>
<evidence type="ECO:0000256" key="1">
    <source>
        <dbReference type="ARBA" id="ARBA00022723"/>
    </source>
</evidence>
<dbReference type="EMBL" id="AUWY01000077">
    <property type="protein sequence ID" value="EQB32124.1"/>
    <property type="molecule type" value="Genomic_DNA"/>
</dbReference>
<evidence type="ECO:0000259" key="2">
    <source>
        <dbReference type="Pfam" id="PF03328"/>
    </source>
</evidence>
<dbReference type="Proteomes" id="UP000015523">
    <property type="component" value="Unassembled WGS sequence"/>
</dbReference>
<keyword evidence="1" id="KW-0479">Metal-binding</keyword>
<dbReference type="InterPro" id="IPR040442">
    <property type="entry name" value="Pyrv_kinase-like_dom_sf"/>
</dbReference>
<dbReference type="InterPro" id="IPR005000">
    <property type="entry name" value="Aldolase/citrate-lyase_domain"/>
</dbReference>
<dbReference type="AlphaFoldDB" id="T0K629"/>
<sequence length="270" mass="29527">MNATEKRMLDMLKKGRDHYGVVAVKAEFEAEGTRPDELLRLLELAHRADLKVALKIGGCEAVSDLLASRLYGVDYIIAPMVETPYALSKFADARDKVYGTGPTDTQFLFNLETQATLEALDAMLPIARERLDGIVFGRVDFTLSRGLPRGAINDPQISDAVLTVAEACVRADLDLVVGGSVATEAAPALRSFRKVRLDRFETRKIVFDGAAAELADFEDGIANAVAFELAWLENKRAYYQQIADEDLKRIGMMRERAAKAQAGAITSVAA</sequence>
<dbReference type="SUPFAM" id="SSF51621">
    <property type="entry name" value="Phosphoenolpyruvate/pyruvate domain"/>
    <property type="match status" value="1"/>
</dbReference>
<dbReference type="RefSeq" id="WP_021318044.1">
    <property type="nucleotide sequence ID" value="NZ_AUWY01000077.1"/>
</dbReference>
<reference evidence="3 4" key="1">
    <citation type="journal article" date="2013" name="Genome Announc.">
        <title>Draft Genome Sequence of Sphingobium ummariense Strain RL-3, a Hexachlorocyclohexane-Degrading Bacterium.</title>
        <authorList>
            <person name="Kohli P."/>
            <person name="Dua A."/>
            <person name="Sangwan N."/>
            <person name="Oldach P."/>
            <person name="Khurana J.P."/>
            <person name="Lal R."/>
        </authorList>
    </citation>
    <scope>NUCLEOTIDE SEQUENCE [LARGE SCALE GENOMIC DNA]</scope>
    <source>
        <strain evidence="3 4">RL-3</strain>
    </source>
</reference>
<dbReference type="Pfam" id="PF03328">
    <property type="entry name" value="HpcH_HpaI"/>
    <property type="match status" value="1"/>
</dbReference>
<dbReference type="GO" id="GO:0003824">
    <property type="term" value="F:catalytic activity"/>
    <property type="evidence" value="ECO:0007669"/>
    <property type="project" value="InterPro"/>
</dbReference>
<evidence type="ECO:0000313" key="4">
    <source>
        <dbReference type="Proteomes" id="UP000015523"/>
    </source>
</evidence>
<keyword evidence="4" id="KW-1185">Reference proteome</keyword>
<dbReference type="Gene3D" id="3.20.20.60">
    <property type="entry name" value="Phosphoenolpyruvate-binding domains"/>
    <property type="match status" value="1"/>
</dbReference>
<organism evidence="3 4">
    <name type="scientific">Sphingobium ummariense RL-3</name>
    <dbReference type="NCBI Taxonomy" id="1346791"/>
    <lineage>
        <taxon>Bacteria</taxon>
        <taxon>Pseudomonadati</taxon>
        <taxon>Pseudomonadota</taxon>
        <taxon>Alphaproteobacteria</taxon>
        <taxon>Sphingomonadales</taxon>
        <taxon>Sphingomonadaceae</taxon>
        <taxon>Sphingobium</taxon>
    </lineage>
</organism>
<name>T0K629_9SPHN</name>
<feature type="domain" description="HpcH/HpaI aldolase/citrate lyase" evidence="2">
    <location>
        <begin position="71"/>
        <end position="175"/>
    </location>
</feature>